<evidence type="ECO:0000313" key="2">
    <source>
        <dbReference type="EMBL" id="CAD8055968.1"/>
    </source>
</evidence>
<dbReference type="OMA" id="QMFFFPR"/>
<keyword evidence="1" id="KW-0472">Membrane</keyword>
<keyword evidence="1" id="KW-0812">Transmembrane</keyword>
<dbReference type="AlphaFoldDB" id="A0A8S1KLC6"/>
<accession>A0A8S1KLC6</accession>
<dbReference type="EMBL" id="CAJJDM010000022">
    <property type="protein sequence ID" value="CAD8055968.1"/>
    <property type="molecule type" value="Genomic_DNA"/>
</dbReference>
<keyword evidence="1" id="KW-1133">Transmembrane helix</keyword>
<sequence>MDQLLGKIFQLIAIAAFLYGTLTTFGQPLLSEQYQMFFFPRWFFNWAPGIVIGSVLMLILMYLNKQSNMKKK</sequence>
<name>A0A8S1KLC6_PARPR</name>
<keyword evidence="3" id="KW-1185">Reference proteome</keyword>
<gene>
    <name evidence="2" type="ORF">PPRIM_AZ9-3.1.T0240070</name>
</gene>
<feature type="transmembrane region" description="Helical" evidence="1">
    <location>
        <begin position="12"/>
        <end position="30"/>
    </location>
</feature>
<evidence type="ECO:0000313" key="3">
    <source>
        <dbReference type="Proteomes" id="UP000688137"/>
    </source>
</evidence>
<protein>
    <submittedName>
        <fullName evidence="2">Uncharacterized protein</fullName>
    </submittedName>
</protein>
<evidence type="ECO:0000256" key="1">
    <source>
        <dbReference type="SAM" id="Phobius"/>
    </source>
</evidence>
<feature type="transmembrane region" description="Helical" evidence="1">
    <location>
        <begin position="42"/>
        <end position="63"/>
    </location>
</feature>
<proteinExistence type="predicted"/>
<dbReference type="Proteomes" id="UP000688137">
    <property type="component" value="Unassembled WGS sequence"/>
</dbReference>
<organism evidence="2 3">
    <name type="scientific">Paramecium primaurelia</name>
    <dbReference type="NCBI Taxonomy" id="5886"/>
    <lineage>
        <taxon>Eukaryota</taxon>
        <taxon>Sar</taxon>
        <taxon>Alveolata</taxon>
        <taxon>Ciliophora</taxon>
        <taxon>Intramacronucleata</taxon>
        <taxon>Oligohymenophorea</taxon>
        <taxon>Peniculida</taxon>
        <taxon>Parameciidae</taxon>
        <taxon>Paramecium</taxon>
    </lineage>
</organism>
<reference evidence="2" key="1">
    <citation type="submission" date="2021-01" db="EMBL/GenBank/DDBJ databases">
        <authorList>
            <consortium name="Genoscope - CEA"/>
            <person name="William W."/>
        </authorList>
    </citation>
    <scope>NUCLEOTIDE SEQUENCE</scope>
</reference>
<comment type="caution">
    <text evidence="2">The sequence shown here is derived from an EMBL/GenBank/DDBJ whole genome shotgun (WGS) entry which is preliminary data.</text>
</comment>